<dbReference type="InterPro" id="IPR058780">
    <property type="entry name" value="YhfM-like_dom"/>
</dbReference>
<name>A0ABM6LLI8_9BACI</name>
<dbReference type="Pfam" id="PF26353">
    <property type="entry name" value="YhfM"/>
    <property type="match status" value="1"/>
</dbReference>
<reference evidence="2 3" key="1">
    <citation type="submission" date="2017-06" db="EMBL/GenBank/DDBJ databases">
        <title>Genome sequence of Bacillus sonorensis strain SRCM101395.</title>
        <authorList>
            <person name="Cho S.H."/>
        </authorList>
    </citation>
    <scope>NUCLEOTIDE SEQUENCE [LARGE SCALE GENOMIC DNA]</scope>
    <source>
        <strain evidence="2 3">SRCM101395</strain>
    </source>
</reference>
<accession>A0ABM6LLI8</accession>
<sequence length="138" mass="15924">MIILKKMMGIVLFFGILALAVFYVFSLMADPFDARNAEEITMTPAEKNGRPLRIEKKQYINGILDTFNKGKRMKENNAYDLDSPAYHGSIKMSDTDHVPFTVWLKKDGAIILKNEEKTYYHLNEREKAKFIENVQKGT</sequence>
<keyword evidence="3" id="KW-1185">Reference proteome</keyword>
<evidence type="ECO:0000259" key="1">
    <source>
        <dbReference type="Pfam" id="PF26353"/>
    </source>
</evidence>
<dbReference type="Proteomes" id="UP000196877">
    <property type="component" value="Chromosome"/>
</dbReference>
<dbReference type="RefSeq" id="WP_244185737.1">
    <property type="nucleotide sequence ID" value="NZ_CP021920.1"/>
</dbReference>
<evidence type="ECO:0000313" key="3">
    <source>
        <dbReference type="Proteomes" id="UP000196877"/>
    </source>
</evidence>
<feature type="domain" description="YhfM-like" evidence="1">
    <location>
        <begin position="35"/>
        <end position="135"/>
    </location>
</feature>
<proteinExistence type="predicted"/>
<organism evidence="2 3">
    <name type="scientific">Bacillus sonorensis</name>
    <dbReference type="NCBI Taxonomy" id="119858"/>
    <lineage>
        <taxon>Bacteria</taxon>
        <taxon>Bacillati</taxon>
        <taxon>Bacillota</taxon>
        <taxon>Bacilli</taxon>
        <taxon>Bacillales</taxon>
        <taxon>Bacillaceae</taxon>
        <taxon>Bacillus</taxon>
    </lineage>
</organism>
<gene>
    <name evidence="2" type="ORF">S101395_03729</name>
</gene>
<evidence type="ECO:0000313" key="2">
    <source>
        <dbReference type="EMBL" id="ASB90235.1"/>
    </source>
</evidence>
<dbReference type="EMBL" id="CP021920">
    <property type="protein sequence ID" value="ASB90235.1"/>
    <property type="molecule type" value="Genomic_DNA"/>
</dbReference>
<protein>
    <recommendedName>
        <fullName evidence="1">YhfM-like domain-containing protein</fullName>
    </recommendedName>
</protein>